<feature type="compositionally biased region" description="Low complexity" evidence="1">
    <location>
        <begin position="119"/>
        <end position="148"/>
    </location>
</feature>
<dbReference type="GeneID" id="11523864"/>
<dbReference type="Proteomes" id="UP000008181">
    <property type="component" value="Chromosome 1"/>
</dbReference>
<dbReference type="AlphaFoldDB" id="G2QVW1"/>
<dbReference type="EMBL" id="CP003009">
    <property type="protein sequence ID" value="AEO64693.1"/>
    <property type="molecule type" value="Genomic_DNA"/>
</dbReference>
<dbReference type="RefSeq" id="XP_003651029.1">
    <property type="nucleotide sequence ID" value="XM_003650981.1"/>
</dbReference>
<feature type="compositionally biased region" description="Basic and acidic residues" evidence="1">
    <location>
        <begin position="182"/>
        <end position="228"/>
    </location>
</feature>
<dbReference type="HOGENOM" id="CLU_1023720_0_0_1"/>
<accession>G2QVW1</accession>
<reference evidence="2 3" key="1">
    <citation type="journal article" date="2011" name="Nat. Biotechnol.">
        <title>Comparative genomic analysis of the thermophilic biomass-degrading fungi Myceliophthora thermophila and Thielavia terrestris.</title>
        <authorList>
            <person name="Berka R.M."/>
            <person name="Grigoriev I.V."/>
            <person name="Otillar R."/>
            <person name="Salamov A."/>
            <person name="Grimwood J."/>
            <person name="Reid I."/>
            <person name="Ishmael N."/>
            <person name="John T."/>
            <person name="Darmond C."/>
            <person name="Moisan M.-C."/>
            <person name="Henrissat B."/>
            <person name="Coutinho P.M."/>
            <person name="Lombard V."/>
            <person name="Natvig D.O."/>
            <person name="Lindquist E."/>
            <person name="Schmutz J."/>
            <person name="Lucas S."/>
            <person name="Harris P."/>
            <person name="Powlowski J."/>
            <person name="Bellemare A."/>
            <person name="Taylor D."/>
            <person name="Butler G."/>
            <person name="de Vries R.P."/>
            <person name="Allijn I.E."/>
            <person name="van den Brink J."/>
            <person name="Ushinsky S."/>
            <person name="Storms R."/>
            <person name="Powell A.J."/>
            <person name="Paulsen I.T."/>
            <person name="Elbourne L.D.H."/>
            <person name="Baker S.E."/>
            <person name="Magnuson J."/>
            <person name="LaBoissiere S."/>
            <person name="Clutterbuck A.J."/>
            <person name="Martinez D."/>
            <person name="Wogulis M."/>
            <person name="de Leon A.L."/>
            <person name="Rey M.W."/>
            <person name="Tsang A."/>
        </authorList>
    </citation>
    <scope>NUCLEOTIDE SEQUENCE [LARGE SCALE GENOMIC DNA]</scope>
    <source>
        <strain evidence="3">ATCC 38088 / NRRL 8126</strain>
    </source>
</reference>
<feature type="compositionally biased region" description="Polar residues" evidence="1">
    <location>
        <begin position="51"/>
        <end position="71"/>
    </location>
</feature>
<keyword evidence="3" id="KW-1185">Reference proteome</keyword>
<feature type="region of interest" description="Disordered" evidence="1">
    <location>
        <begin position="1"/>
        <end position="164"/>
    </location>
</feature>
<name>G2QVW1_THETT</name>
<feature type="region of interest" description="Disordered" evidence="1">
    <location>
        <begin position="176"/>
        <end position="272"/>
    </location>
</feature>
<dbReference type="eggNOG" id="ENOG502RKI5">
    <property type="taxonomic scope" value="Eukaryota"/>
</dbReference>
<organism evidence="2 3">
    <name type="scientific">Thermothielavioides terrestris (strain ATCC 38088 / NRRL 8126)</name>
    <name type="common">Thielavia terrestris</name>
    <dbReference type="NCBI Taxonomy" id="578455"/>
    <lineage>
        <taxon>Eukaryota</taxon>
        <taxon>Fungi</taxon>
        <taxon>Dikarya</taxon>
        <taxon>Ascomycota</taxon>
        <taxon>Pezizomycotina</taxon>
        <taxon>Sordariomycetes</taxon>
        <taxon>Sordariomycetidae</taxon>
        <taxon>Sordariales</taxon>
        <taxon>Chaetomiaceae</taxon>
        <taxon>Thermothielavioides</taxon>
        <taxon>Thermothielavioides terrestris</taxon>
    </lineage>
</organism>
<protein>
    <submittedName>
        <fullName evidence="2">Uncharacterized protein</fullName>
    </submittedName>
</protein>
<evidence type="ECO:0000313" key="2">
    <source>
        <dbReference type="EMBL" id="AEO64693.1"/>
    </source>
</evidence>
<evidence type="ECO:0000256" key="1">
    <source>
        <dbReference type="SAM" id="MobiDB-lite"/>
    </source>
</evidence>
<sequence length="272" mass="29239">MPLNRKRPSPLPSLAPPSSIYSQPDPSTVSVPVSHLPNDTAGAAGGPSARRPTSSAFFHPLSTSANPSHPSLNPFAGYYQQQQPDQADALGGYDGAYDRAGAGPAPINLHPPPGSNWFKSKTSKTSSSSSGKSHSSSSSKSSSSSGSSSKRKPQRHDVLKVDASSLSLAARMGIYLMGTTPEKLERAARRQAEKRRAARREARRERRERERVVGGKEKKKKEKEDWESKSGVIEEEEEEEDSGDDDLDPAPEGAEHEEEKVGAVEGTEGPRV</sequence>
<proteinExistence type="predicted"/>
<feature type="compositionally biased region" description="Basic and acidic residues" evidence="1">
    <location>
        <begin position="253"/>
        <end position="272"/>
    </location>
</feature>
<feature type="compositionally biased region" description="Acidic residues" evidence="1">
    <location>
        <begin position="233"/>
        <end position="249"/>
    </location>
</feature>
<feature type="compositionally biased region" description="Low complexity" evidence="1">
    <location>
        <begin position="78"/>
        <end position="91"/>
    </location>
</feature>
<evidence type="ECO:0000313" key="3">
    <source>
        <dbReference type="Proteomes" id="UP000008181"/>
    </source>
</evidence>
<dbReference type="KEGG" id="ttt:THITE_2086188"/>
<feature type="compositionally biased region" description="Polar residues" evidence="1">
    <location>
        <begin position="20"/>
        <end position="31"/>
    </location>
</feature>
<gene>
    <name evidence="2" type="ORF">THITE_2086188</name>
</gene>